<protein>
    <submittedName>
        <fullName evidence="3">Alkaline phosphatase D family protein</fullName>
    </submittedName>
</protein>
<dbReference type="Pfam" id="PF09423">
    <property type="entry name" value="PhoD"/>
    <property type="match status" value="2"/>
</dbReference>
<proteinExistence type="predicted"/>
<dbReference type="InterPro" id="IPR038607">
    <property type="entry name" value="PhoD-like_sf"/>
</dbReference>
<organism evidence="3 4">
    <name type="scientific">Undibacterium rugosum</name>
    <dbReference type="NCBI Taxonomy" id="2762291"/>
    <lineage>
        <taxon>Bacteria</taxon>
        <taxon>Pseudomonadati</taxon>
        <taxon>Pseudomonadota</taxon>
        <taxon>Betaproteobacteria</taxon>
        <taxon>Burkholderiales</taxon>
        <taxon>Oxalobacteraceae</taxon>
        <taxon>Undibacterium</taxon>
    </lineage>
</organism>
<evidence type="ECO:0000313" key="3">
    <source>
        <dbReference type="EMBL" id="MBC3936832.1"/>
    </source>
</evidence>
<dbReference type="PANTHER" id="PTHR43606">
    <property type="entry name" value="PHOSPHATASE, PUTATIVE (AFU_ORTHOLOGUE AFUA_6G08710)-RELATED"/>
    <property type="match status" value="1"/>
</dbReference>
<feature type="domain" description="PhoD-like phosphatase metallophosphatase" evidence="1">
    <location>
        <begin position="611"/>
        <end position="697"/>
    </location>
</feature>
<dbReference type="CDD" id="cd07389">
    <property type="entry name" value="MPP_PhoD"/>
    <property type="match status" value="1"/>
</dbReference>
<dbReference type="InterPro" id="IPR018946">
    <property type="entry name" value="PhoD-like_MPP"/>
</dbReference>
<feature type="domain" description="Phospholipase D N-terminal" evidence="2">
    <location>
        <begin position="70"/>
        <end position="176"/>
    </location>
</feature>
<feature type="domain" description="PhoD-like phosphatase metallophosphatase" evidence="1">
    <location>
        <begin position="189"/>
        <end position="472"/>
    </location>
</feature>
<dbReference type="Pfam" id="PF16655">
    <property type="entry name" value="PhoD_N"/>
    <property type="match status" value="1"/>
</dbReference>
<evidence type="ECO:0000259" key="2">
    <source>
        <dbReference type="Pfam" id="PF16655"/>
    </source>
</evidence>
<gene>
    <name evidence="3" type="ORF">H8K47_15820</name>
</gene>
<dbReference type="SUPFAM" id="SSF56300">
    <property type="entry name" value="Metallo-dependent phosphatases"/>
    <property type="match status" value="1"/>
</dbReference>
<reference evidence="3" key="1">
    <citation type="submission" date="2020-08" db="EMBL/GenBank/DDBJ databases">
        <title>Novel species isolated from subtropical streams in China.</title>
        <authorList>
            <person name="Lu H."/>
        </authorList>
    </citation>
    <scope>NUCLEOTIDE SEQUENCE</scope>
    <source>
        <strain evidence="3">CY7W</strain>
    </source>
</reference>
<dbReference type="InterPro" id="IPR032093">
    <property type="entry name" value="PhoD_N"/>
</dbReference>
<dbReference type="InterPro" id="IPR029052">
    <property type="entry name" value="Metallo-depent_PP-like"/>
</dbReference>
<dbReference type="PROSITE" id="PS51318">
    <property type="entry name" value="TAT"/>
    <property type="match status" value="1"/>
</dbReference>
<comment type="caution">
    <text evidence="3">The sequence shown here is derived from an EMBL/GenBank/DDBJ whole genome shotgun (WGS) entry which is preliminary data.</text>
</comment>
<dbReference type="EMBL" id="JACOGG010000022">
    <property type="protein sequence ID" value="MBC3936832.1"/>
    <property type="molecule type" value="Genomic_DNA"/>
</dbReference>
<dbReference type="PANTHER" id="PTHR43606:SF2">
    <property type="entry name" value="ALKALINE PHOSPHATASE FAMILY PROTEIN (AFU_ORTHOLOGUE AFUA_5G03860)"/>
    <property type="match status" value="1"/>
</dbReference>
<dbReference type="InterPro" id="IPR052900">
    <property type="entry name" value="Phospholipid_Metab_Enz"/>
</dbReference>
<dbReference type="InterPro" id="IPR006311">
    <property type="entry name" value="TAT_signal"/>
</dbReference>
<dbReference type="Gene3D" id="2.60.40.380">
    <property type="entry name" value="Purple acid phosphatase-like, N-terminal"/>
    <property type="match status" value="1"/>
</dbReference>
<keyword evidence="4" id="KW-1185">Reference proteome</keyword>
<evidence type="ECO:0000313" key="4">
    <source>
        <dbReference type="Proteomes" id="UP000612361"/>
    </source>
</evidence>
<sequence length="865" mass="91271">MEKGGKLQKISNNNNQEINVDRRQFLKYSGFFSVTVATGGLTACGGSSSTATANTDLPAANGSAWKFPQSIASGDPRPDSAVLWTRVVPASLDVAAAAPAGNDVSIRLIVTAADNSAALGSNTALTGTAIVDTRLPVLASFDNTIRNKVTGLQAGQTYFYQFIAGDVRSNVGRFKTAPAAGSDVAKLQFAYLTCQDWSVNHWGAMDYIAKNESLDFIIHLGDYIYETVGASFQVGNVEARHTALQLPDGTVLNDASGTPTKAKYATTLADYRYLYKMYRSDPRQQALHERFAYIAIWDDHEFSDDGWQDAITYDNNSLDKLGDNQHLPQRRRSANQAWFEFMPADVNLDTADNGFQNIKIYRDFQFGKLMQLVMTDERLYRTDHVVPESLFNPATGKPLNSSIGSRYVVPQDVFNALEAQKVTTATSMTADPLAYTSMLGKTQRDWWKDKMASSSATWKVWGNEVSLMRMGLNGTDAIATLIALSSVSTLAMTISNALSNPALQGNVLVASALVAAATAGAAQATAAAAAIAIATADASNASLPAAAVAAGLSTAQAGIAVAAYGAAKAAAPAGTTTQVGAAAQTIAFGYIKPDVQANKEKSTFVIASGQQAALSAFFTKFLLNCDQWDGYNAERKALMQHLLDKKVSNVVSVTGDIHGFFAGTVNHDFDAAGGGTPAMVDLVSAGISSDSFFKYMMDGAGSTGLATIIFYPLSIPVPNIGTITVNANMLDYTMGKAAPTLDGLLEQIRVPLTGALAAKGVPEGAVLTGTVQAVLAGLKADSSFNTNLLGLAQQLAALANNQWMKYINADAQGYTVVTVTPGNLVAQFKQVNKLVNTGSMTAPSNVIARVTTATVNTGTAAVAIS</sequence>
<dbReference type="Proteomes" id="UP000612361">
    <property type="component" value="Unassembled WGS sequence"/>
</dbReference>
<accession>A0A923KWQ3</accession>
<dbReference type="AlphaFoldDB" id="A0A923KWQ3"/>
<name>A0A923KWQ3_9BURK</name>
<evidence type="ECO:0000259" key="1">
    <source>
        <dbReference type="Pfam" id="PF09423"/>
    </source>
</evidence>
<dbReference type="Gene3D" id="3.60.21.70">
    <property type="entry name" value="PhoD-like phosphatase"/>
    <property type="match status" value="1"/>
</dbReference>